<dbReference type="PANTHER" id="PTHR30201:SF2">
    <property type="entry name" value="2-(5''-TRIPHOSPHORIBOSYL)-3'-DEPHOSPHOCOENZYME-A SYNTHASE"/>
    <property type="match status" value="1"/>
</dbReference>
<dbReference type="OrthoDB" id="114886at2"/>
<accession>A0A2G8SYE7</accession>
<dbReference type="GO" id="GO:0046917">
    <property type="term" value="F:triphosphoribosyl-dephospho-CoA synthase activity"/>
    <property type="evidence" value="ECO:0007669"/>
    <property type="project" value="UniProtKB-EC"/>
</dbReference>
<evidence type="ECO:0000256" key="5">
    <source>
        <dbReference type="ARBA" id="ARBA00022840"/>
    </source>
</evidence>
<gene>
    <name evidence="6" type="ORF">CR103_15955</name>
</gene>
<dbReference type="GO" id="GO:0051191">
    <property type="term" value="P:prosthetic group biosynthetic process"/>
    <property type="evidence" value="ECO:0007669"/>
    <property type="project" value="TreeGrafter"/>
</dbReference>
<keyword evidence="4" id="KW-0547">Nucleotide-binding</keyword>
<evidence type="ECO:0000256" key="3">
    <source>
        <dbReference type="ARBA" id="ARBA00022679"/>
    </source>
</evidence>
<proteinExistence type="predicted"/>
<dbReference type="InterPro" id="IPR002736">
    <property type="entry name" value="CitG"/>
</dbReference>
<evidence type="ECO:0000313" key="7">
    <source>
        <dbReference type="Proteomes" id="UP000228593"/>
    </source>
</evidence>
<keyword evidence="5" id="KW-0067">ATP-binding</keyword>
<dbReference type="EMBL" id="PDOB01000028">
    <property type="protein sequence ID" value="PIL38819.1"/>
    <property type="molecule type" value="Genomic_DNA"/>
</dbReference>
<sequence>MIPGAQALLAAVACAPLDPRALRRFCGETARIAVGCLHTELVLYPKPGLVSPVDNGSHVDMTALTFMRSLFALRHYFARICRAGIDDAPFSSLKRLGIEAEACMMKATGGVNTHRGAIFSLGMLCAAIGRARAQGISIDTAPDTALGSDRLRAMLLIRWGEELAGHTRPVGLRSHGLQVAAAHATSGAREEAALGLPSVFDVGLPAMQRTLAAGRGMHLARIDALFALMAHVSDTNVLYRGGAQGALTVKQQAKSFLDIGGTAHPHWHAHALQCHHALVGQKLSPGGAADLLAATCLVHAVTNGT</sequence>
<keyword evidence="7" id="KW-1185">Reference proteome</keyword>
<dbReference type="Gene3D" id="1.10.4200.10">
    <property type="entry name" value="Triphosphoribosyl-dephospho-CoA protein"/>
    <property type="match status" value="1"/>
</dbReference>
<organism evidence="6 7">
    <name type="scientific">Massilia psychrophila</name>
    <dbReference type="NCBI Taxonomy" id="1603353"/>
    <lineage>
        <taxon>Bacteria</taxon>
        <taxon>Pseudomonadati</taxon>
        <taxon>Pseudomonadota</taxon>
        <taxon>Betaproteobacteria</taxon>
        <taxon>Burkholderiales</taxon>
        <taxon>Oxalobacteraceae</taxon>
        <taxon>Telluria group</taxon>
        <taxon>Massilia</taxon>
    </lineage>
</organism>
<keyword evidence="3" id="KW-0808">Transferase</keyword>
<protein>
    <recommendedName>
        <fullName evidence="2">triphosphoribosyl-dephospho-CoA synthase</fullName>
        <ecNumber evidence="2">2.4.2.52</ecNumber>
    </recommendedName>
</protein>
<dbReference type="Proteomes" id="UP000228593">
    <property type="component" value="Unassembled WGS sequence"/>
</dbReference>
<dbReference type="GO" id="GO:0005524">
    <property type="term" value="F:ATP binding"/>
    <property type="evidence" value="ECO:0007669"/>
    <property type="project" value="UniProtKB-KW"/>
</dbReference>
<name>A0A2G8SYE7_9BURK</name>
<dbReference type="Pfam" id="PF01874">
    <property type="entry name" value="CitG"/>
    <property type="match status" value="1"/>
</dbReference>
<dbReference type="PANTHER" id="PTHR30201">
    <property type="entry name" value="TRIPHOSPHORIBOSYL-DEPHOSPHO-COA SYNTHASE"/>
    <property type="match status" value="1"/>
</dbReference>
<comment type="catalytic activity">
    <reaction evidence="1">
        <text>3'-dephospho-CoA + ATP = 2'-(5''-triphospho-alpha-D-ribosyl)-3'-dephospho-CoA + adenine</text>
        <dbReference type="Rhea" id="RHEA:15117"/>
        <dbReference type="ChEBI" id="CHEBI:16708"/>
        <dbReference type="ChEBI" id="CHEBI:30616"/>
        <dbReference type="ChEBI" id="CHEBI:57328"/>
        <dbReference type="ChEBI" id="CHEBI:61378"/>
        <dbReference type="EC" id="2.4.2.52"/>
    </reaction>
</comment>
<evidence type="ECO:0000256" key="1">
    <source>
        <dbReference type="ARBA" id="ARBA00001210"/>
    </source>
</evidence>
<evidence type="ECO:0000256" key="2">
    <source>
        <dbReference type="ARBA" id="ARBA00012074"/>
    </source>
</evidence>
<reference evidence="6 7" key="1">
    <citation type="submission" date="2017-10" db="EMBL/GenBank/DDBJ databases">
        <title>Massilia psychrophilum sp. nov., a novel purple-pigmented bacterium isolated from Tianshan glacier, Xinjiang Municipality, China.</title>
        <authorList>
            <person name="Wang H."/>
        </authorList>
    </citation>
    <scope>NUCLEOTIDE SEQUENCE [LARGE SCALE GENOMIC DNA]</scope>
    <source>
        <strain evidence="6 7">JCM 30813</strain>
    </source>
</reference>
<evidence type="ECO:0000256" key="4">
    <source>
        <dbReference type="ARBA" id="ARBA00022741"/>
    </source>
</evidence>
<comment type="caution">
    <text evidence="6">The sequence shown here is derived from an EMBL/GenBank/DDBJ whole genome shotgun (WGS) entry which is preliminary data.</text>
</comment>
<dbReference type="AlphaFoldDB" id="A0A2G8SYE7"/>
<evidence type="ECO:0000313" key="6">
    <source>
        <dbReference type="EMBL" id="PIL38819.1"/>
    </source>
</evidence>
<dbReference type="EC" id="2.4.2.52" evidence="2"/>